<dbReference type="SUPFAM" id="SSF53474">
    <property type="entry name" value="alpha/beta-Hydrolases"/>
    <property type="match status" value="1"/>
</dbReference>
<proteinExistence type="predicted"/>
<gene>
    <name evidence="2" type="ORF">GCM10022239_18050</name>
</gene>
<accession>A0ABP7FLI9</accession>
<protein>
    <recommendedName>
        <fullName evidence="1">Dienelactone hydrolase domain-containing protein</fullName>
    </recommendedName>
</protein>
<keyword evidence="3" id="KW-1185">Reference proteome</keyword>
<evidence type="ECO:0000259" key="1">
    <source>
        <dbReference type="Pfam" id="PF01738"/>
    </source>
</evidence>
<dbReference type="Pfam" id="PF01738">
    <property type="entry name" value="DLH"/>
    <property type="match status" value="1"/>
</dbReference>
<dbReference type="Gene3D" id="3.40.50.1820">
    <property type="entry name" value="alpha/beta hydrolase"/>
    <property type="match status" value="1"/>
</dbReference>
<dbReference type="Proteomes" id="UP001501004">
    <property type="component" value="Unassembled WGS sequence"/>
</dbReference>
<evidence type="ECO:0000313" key="3">
    <source>
        <dbReference type="Proteomes" id="UP001501004"/>
    </source>
</evidence>
<organism evidence="2 3">
    <name type="scientific">Leifsonella bigeumensis</name>
    <dbReference type="NCBI Taxonomy" id="433643"/>
    <lineage>
        <taxon>Bacteria</taxon>
        <taxon>Bacillati</taxon>
        <taxon>Actinomycetota</taxon>
        <taxon>Actinomycetes</taxon>
        <taxon>Micrococcales</taxon>
        <taxon>Microbacteriaceae</taxon>
        <taxon>Leifsonella</taxon>
    </lineage>
</organism>
<dbReference type="EMBL" id="BAABAE010000003">
    <property type="protein sequence ID" value="GAA3742973.1"/>
    <property type="molecule type" value="Genomic_DNA"/>
</dbReference>
<sequence>MASLPDVRKGMSDAGVDFEATVYPGARHAFFNDTNSMTYDPDAAADAWSRVLGFLGERLG</sequence>
<reference evidence="3" key="1">
    <citation type="journal article" date="2019" name="Int. J. Syst. Evol. Microbiol.">
        <title>The Global Catalogue of Microorganisms (GCM) 10K type strain sequencing project: providing services to taxonomists for standard genome sequencing and annotation.</title>
        <authorList>
            <consortium name="The Broad Institute Genomics Platform"/>
            <consortium name="The Broad Institute Genome Sequencing Center for Infectious Disease"/>
            <person name="Wu L."/>
            <person name="Ma J."/>
        </authorList>
    </citation>
    <scope>NUCLEOTIDE SEQUENCE [LARGE SCALE GENOMIC DNA]</scope>
    <source>
        <strain evidence="3">JCM 16949</strain>
    </source>
</reference>
<name>A0ABP7FLI9_9MICO</name>
<comment type="caution">
    <text evidence="2">The sequence shown here is derived from an EMBL/GenBank/DDBJ whole genome shotgun (WGS) entry which is preliminary data.</text>
</comment>
<dbReference type="InterPro" id="IPR002925">
    <property type="entry name" value="Dienelactn_hydro"/>
</dbReference>
<evidence type="ECO:0000313" key="2">
    <source>
        <dbReference type="EMBL" id="GAA3742973.1"/>
    </source>
</evidence>
<feature type="domain" description="Dienelactone hydrolase" evidence="1">
    <location>
        <begin position="3"/>
        <end position="57"/>
    </location>
</feature>
<dbReference type="InterPro" id="IPR029058">
    <property type="entry name" value="AB_hydrolase_fold"/>
</dbReference>